<comment type="catalytic activity">
    <reaction evidence="1 11">
        <text>2-phosphoglycolate + H2O = glycolate + phosphate</text>
        <dbReference type="Rhea" id="RHEA:14369"/>
        <dbReference type="ChEBI" id="CHEBI:15377"/>
        <dbReference type="ChEBI" id="CHEBI:29805"/>
        <dbReference type="ChEBI" id="CHEBI:43474"/>
        <dbReference type="ChEBI" id="CHEBI:58033"/>
        <dbReference type="EC" id="3.1.3.18"/>
    </reaction>
</comment>
<evidence type="ECO:0000256" key="6">
    <source>
        <dbReference type="ARBA" id="ARBA00022723"/>
    </source>
</evidence>
<dbReference type="PANTHER" id="PTHR43434">
    <property type="entry name" value="PHOSPHOGLYCOLATE PHOSPHATASE"/>
    <property type="match status" value="1"/>
</dbReference>
<dbReference type="AlphaFoldDB" id="A0A847SA17"/>
<evidence type="ECO:0000256" key="4">
    <source>
        <dbReference type="ARBA" id="ARBA00006171"/>
    </source>
</evidence>
<comment type="cofactor">
    <cofactor evidence="2 11">
        <name>Mg(2+)</name>
        <dbReference type="ChEBI" id="CHEBI:18420"/>
    </cofactor>
</comment>
<name>A0A847SA17_9NEIS</name>
<keyword evidence="8 11" id="KW-0460">Magnesium</keyword>
<evidence type="ECO:0000256" key="10">
    <source>
        <dbReference type="ARBA" id="ARBA00059247"/>
    </source>
</evidence>
<dbReference type="PANTHER" id="PTHR43434:SF1">
    <property type="entry name" value="PHOSPHOGLYCOLATE PHOSPHATASE"/>
    <property type="match status" value="1"/>
</dbReference>
<dbReference type="SFLD" id="SFLDG01135">
    <property type="entry name" value="C1.5.6:_HAD__Beta-PGM__Phospha"/>
    <property type="match status" value="1"/>
</dbReference>
<reference evidence="12 13" key="1">
    <citation type="submission" date="2020-04" db="EMBL/GenBank/DDBJ databases">
        <title>Draft genome of Leeia sp. IMCC25680.</title>
        <authorList>
            <person name="Song J."/>
            <person name="Cho J.-C."/>
        </authorList>
    </citation>
    <scope>NUCLEOTIDE SEQUENCE [LARGE SCALE GENOMIC DNA]</scope>
    <source>
        <strain evidence="12 13">IMCC25680</strain>
    </source>
</reference>
<organism evidence="12 13">
    <name type="scientific">Leeia aquatica</name>
    <dbReference type="NCBI Taxonomy" id="2725557"/>
    <lineage>
        <taxon>Bacteria</taxon>
        <taxon>Pseudomonadati</taxon>
        <taxon>Pseudomonadota</taxon>
        <taxon>Betaproteobacteria</taxon>
        <taxon>Neisseriales</taxon>
        <taxon>Leeiaceae</taxon>
        <taxon>Leeia</taxon>
    </lineage>
</organism>
<dbReference type="HAMAP" id="MF_00495">
    <property type="entry name" value="GPH_hydrolase_bact"/>
    <property type="match status" value="1"/>
</dbReference>
<dbReference type="GO" id="GO:0046872">
    <property type="term" value="F:metal ion binding"/>
    <property type="evidence" value="ECO:0007669"/>
    <property type="project" value="UniProtKB-KW"/>
</dbReference>
<dbReference type="NCBIfam" id="TIGR01549">
    <property type="entry name" value="HAD-SF-IA-v1"/>
    <property type="match status" value="1"/>
</dbReference>
<evidence type="ECO:0000256" key="9">
    <source>
        <dbReference type="ARBA" id="ARBA00023277"/>
    </source>
</evidence>
<dbReference type="GO" id="GO:0005829">
    <property type="term" value="C:cytosol"/>
    <property type="evidence" value="ECO:0007669"/>
    <property type="project" value="TreeGrafter"/>
</dbReference>
<gene>
    <name evidence="12" type="ORF">HF682_04410</name>
</gene>
<dbReference type="InterPro" id="IPR006439">
    <property type="entry name" value="HAD-SF_hydro_IA"/>
</dbReference>
<dbReference type="GO" id="GO:0005975">
    <property type="term" value="P:carbohydrate metabolic process"/>
    <property type="evidence" value="ECO:0007669"/>
    <property type="project" value="InterPro"/>
</dbReference>
<dbReference type="EC" id="3.1.3.18" evidence="5 11"/>
<dbReference type="SFLD" id="SFLDG01129">
    <property type="entry name" value="C1.5:_HAD__Beta-PGM__Phosphata"/>
    <property type="match status" value="1"/>
</dbReference>
<dbReference type="FunFam" id="3.40.50.1000:FF:000022">
    <property type="entry name" value="Phosphoglycolate phosphatase"/>
    <property type="match status" value="1"/>
</dbReference>
<keyword evidence="7 11" id="KW-0378">Hydrolase</keyword>
<dbReference type="NCBIfam" id="TIGR01449">
    <property type="entry name" value="PGP_bact"/>
    <property type="match status" value="1"/>
</dbReference>
<dbReference type="Proteomes" id="UP000587991">
    <property type="component" value="Unassembled WGS sequence"/>
</dbReference>
<dbReference type="EMBL" id="JABAIM010000001">
    <property type="protein sequence ID" value="NLR74396.1"/>
    <property type="molecule type" value="Genomic_DNA"/>
</dbReference>
<comment type="pathway">
    <text evidence="3 11">Organic acid metabolism; glycolate biosynthesis; glycolate from 2-phosphoglycolate: step 1/1.</text>
</comment>
<dbReference type="InterPro" id="IPR041492">
    <property type="entry name" value="HAD_2"/>
</dbReference>
<dbReference type="InterPro" id="IPR050155">
    <property type="entry name" value="HAD-like_hydrolase_sf"/>
</dbReference>
<sequence length="226" mass="23912">MIRAVAFDLDGTLIDSLQDLAAAANQMRSQLGLPALPAERVGSYVGDGAAVLVARTLQDNPAAQPDDSPQQATARAAFHQAYLTGLSQHTRCYPGIRALLDHLQQQGHPLALVTNKPLAFTTPLLHGLDLHRYFTLVLGGDSLPEKKPSALPLLHVAQALDCPPAQLLMVGDSRNDLLAARAASCPMLWVDWGYGDPADAAEASGVVSTAEEVGLWVGEQVGLDVL</sequence>
<evidence type="ECO:0000256" key="7">
    <source>
        <dbReference type="ARBA" id="ARBA00022801"/>
    </source>
</evidence>
<dbReference type="RefSeq" id="WP_168876013.1">
    <property type="nucleotide sequence ID" value="NZ_JABAIM010000001.1"/>
</dbReference>
<feature type="active site" description="Nucleophile" evidence="11">
    <location>
        <position position="8"/>
    </location>
</feature>
<dbReference type="Gene3D" id="3.40.50.1000">
    <property type="entry name" value="HAD superfamily/HAD-like"/>
    <property type="match status" value="1"/>
</dbReference>
<keyword evidence="6 11" id="KW-0479">Metal-binding</keyword>
<evidence type="ECO:0000256" key="11">
    <source>
        <dbReference type="HAMAP-Rule" id="MF_00495"/>
    </source>
</evidence>
<dbReference type="Pfam" id="PF13419">
    <property type="entry name" value="HAD_2"/>
    <property type="match status" value="1"/>
</dbReference>
<dbReference type="GO" id="GO:0008967">
    <property type="term" value="F:phosphoglycolate phosphatase activity"/>
    <property type="evidence" value="ECO:0007669"/>
    <property type="project" value="UniProtKB-UniRule"/>
</dbReference>
<protein>
    <recommendedName>
        <fullName evidence="5 11">Phosphoglycolate phosphatase</fullName>
        <shortName evidence="11">PGP</shortName>
        <shortName evidence="11">PGPase</shortName>
        <ecNumber evidence="5 11">3.1.3.18</ecNumber>
    </recommendedName>
</protein>
<evidence type="ECO:0000256" key="2">
    <source>
        <dbReference type="ARBA" id="ARBA00001946"/>
    </source>
</evidence>
<dbReference type="NCBIfam" id="NF009695">
    <property type="entry name" value="PRK13222.1-2"/>
    <property type="match status" value="1"/>
</dbReference>
<proteinExistence type="inferred from homology"/>
<dbReference type="InterPro" id="IPR023214">
    <property type="entry name" value="HAD_sf"/>
</dbReference>
<dbReference type="SFLD" id="SFLDS00003">
    <property type="entry name" value="Haloacid_Dehalogenase"/>
    <property type="match status" value="1"/>
</dbReference>
<dbReference type="GO" id="GO:0046295">
    <property type="term" value="P:glycolate biosynthetic process"/>
    <property type="evidence" value="ECO:0007669"/>
    <property type="project" value="UniProtKB-UniRule"/>
</dbReference>
<evidence type="ECO:0000256" key="1">
    <source>
        <dbReference type="ARBA" id="ARBA00000830"/>
    </source>
</evidence>
<evidence type="ECO:0000313" key="13">
    <source>
        <dbReference type="Proteomes" id="UP000587991"/>
    </source>
</evidence>
<feature type="binding site" evidence="11">
    <location>
        <position position="10"/>
    </location>
    <ligand>
        <name>Mg(2+)</name>
        <dbReference type="ChEBI" id="CHEBI:18420"/>
    </ligand>
</feature>
<keyword evidence="13" id="KW-1185">Reference proteome</keyword>
<evidence type="ECO:0000313" key="12">
    <source>
        <dbReference type="EMBL" id="NLR74396.1"/>
    </source>
</evidence>
<keyword evidence="9 11" id="KW-0119">Carbohydrate metabolism</keyword>
<dbReference type="Gene3D" id="1.10.150.240">
    <property type="entry name" value="Putative phosphatase, domain 2"/>
    <property type="match status" value="1"/>
</dbReference>
<dbReference type="UniPathway" id="UPA00865">
    <property type="reaction ID" value="UER00834"/>
</dbReference>
<feature type="binding site" evidence="11">
    <location>
        <position position="8"/>
    </location>
    <ligand>
        <name>Mg(2+)</name>
        <dbReference type="ChEBI" id="CHEBI:18420"/>
    </ligand>
</feature>
<dbReference type="InterPro" id="IPR023198">
    <property type="entry name" value="PGP-like_dom2"/>
</dbReference>
<accession>A0A847SA17</accession>
<evidence type="ECO:0000256" key="5">
    <source>
        <dbReference type="ARBA" id="ARBA00013078"/>
    </source>
</evidence>
<dbReference type="SUPFAM" id="SSF56784">
    <property type="entry name" value="HAD-like"/>
    <property type="match status" value="1"/>
</dbReference>
<evidence type="ECO:0000256" key="8">
    <source>
        <dbReference type="ARBA" id="ARBA00022842"/>
    </source>
</evidence>
<dbReference type="PRINTS" id="PR00413">
    <property type="entry name" value="HADHALOGNASE"/>
</dbReference>
<dbReference type="InterPro" id="IPR036412">
    <property type="entry name" value="HAD-like_sf"/>
</dbReference>
<comment type="caution">
    <text evidence="12">The sequence shown here is derived from an EMBL/GenBank/DDBJ whole genome shotgun (WGS) entry which is preliminary data.</text>
</comment>
<feature type="binding site" evidence="11">
    <location>
        <position position="172"/>
    </location>
    <ligand>
        <name>Mg(2+)</name>
        <dbReference type="ChEBI" id="CHEBI:18420"/>
    </ligand>
</feature>
<comment type="function">
    <text evidence="10 11">Specifically catalyzes the dephosphorylation of 2-phosphoglycolate. Is involved in the dissimilation of the intracellular 2-phosphoglycolate formed during the DNA repair of 3'-phosphoglycolate ends, a major class of DNA lesions induced by oxidative stress.</text>
</comment>
<comment type="similarity">
    <text evidence="4 11">Belongs to the HAD-like hydrolase superfamily. CbbY/CbbZ/Gph/YieH family.</text>
</comment>
<evidence type="ECO:0000256" key="3">
    <source>
        <dbReference type="ARBA" id="ARBA00004818"/>
    </source>
</evidence>
<dbReference type="GO" id="GO:0006281">
    <property type="term" value="P:DNA repair"/>
    <property type="evidence" value="ECO:0007669"/>
    <property type="project" value="TreeGrafter"/>
</dbReference>
<dbReference type="InterPro" id="IPR037512">
    <property type="entry name" value="PGPase_prok"/>
</dbReference>